<reference evidence="1" key="1">
    <citation type="submission" date="2020-07" db="EMBL/GenBank/DDBJ databases">
        <title>Multicomponent nature underlies the extraordinary mechanical properties of spider dragline silk.</title>
        <authorList>
            <person name="Kono N."/>
            <person name="Nakamura H."/>
            <person name="Mori M."/>
            <person name="Yoshida Y."/>
            <person name="Ohtoshi R."/>
            <person name="Malay A.D."/>
            <person name="Moran D.A.P."/>
            <person name="Tomita M."/>
            <person name="Numata K."/>
            <person name="Arakawa K."/>
        </authorList>
    </citation>
    <scope>NUCLEOTIDE SEQUENCE</scope>
</reference>
<keyword evidence="2" id="KW-1185">Reference proteome</keyword>
<evidence type="ECO:0000313" key="1">
    <source>
        <dbReference type="EMBL" id="GFQ83456.1"/>
    </source>
</evidence>
<evidence type="ECO:0000313" key="2">
    <source>
        <dbReference type="Proteomes" id="UP000887116"/>
    </source>
</evidence>
<name>A0A8X6FLY6_TRICU</name>
<gene>
    <name evidence="1" type="ORF">TNCT_635531</name>
</gene>
<protein>
    <submittedName>
        <fullName evidence="1">Uncharacterized protein</fullName>
    </submittedName>
</protein>
<sequence>MDEGQKKVSWLLRSRPKPRCGCLIGAGSLSGRRHSSSLSLEARIPSSCKQAPFCNEFLFFSFLRSLSHSLREKKAFICINWRLLCSK</sequence>
<dbReference type="EMBL" id="BMAO01002809">
    <property type="protein sequence ID" value="GFQ83456.1"/>
    <property type="molecule type" value="Genomic_DNA"/>
</dbReference>
<dbReference type="Proteomes" id="UP000887116">
    <property type="component" value="Unassembled WGS sequence"/>
</dbReference>
<dbReference type="AlphaFoldDB" id="A0A8X6FLY6"/>
<proteinExistence type="predicted"/>
<accession>A0A8X6FLY6</accession>
<organism evidence="1 2">
    <name type="scientific">Trichonephila clavata</name>
    <name type="common">Joro spider</name>
    <name type="synonym">Nephila clavata</name>
    <dbReference type="NCBI Taxonomy" id="2740835"/>
    <lineage>
        <taxon>Eukaryota</taxon>
        <taxon>Metazoa</taxon>
        <taxon>Ecdysozoa</taxon>
        <taxon>Arthropoda</taxon>
        <taxon>Chelicerata</taxon>
        <taxon>Arachnida</taxon>
        <taxon>Araneae</taxon>
        <taxon>Araneomorphae</taxon>
        <taxon>Entelegynae</taxon>
        <taxon>Araneoidea</taxon>
        <taxon>Nephilidae</taxon>
        <taxon>Trichonephila</taxon>
    </lineage>
</organism>
<comment type="caution">
    <text evidence="1">The sequence shown here is derived from an EMBL/GenBank/DDBJ whole genome shotgun (WGS) entry which is preliminary data.</text>
</comment>